<evidence type="ECO:0000259" key="15">
    <source>
        <dbReference type="Pfam" id="PF00905"/>
    </source>
</evidence>
<keyword evidence="8 14" id="KW-0378">Hydrolase</keyword>
<dbReference type="GO" id="GO:0008360">
    <property type="term" value="P:regulation of cell shape"/>
    <property type="evidence" value="ECO:0007669"/>
    <property type="project" value="UniProtKB-KW"/>
</dbReference>
<dbReference type="Pfam" id="PF00905">
    <property type="entry name" value="Transpeptidase"/>
    <property type="match status" value="1"/>
</dbReference>
<evidence type="ECO:0000256" key="5">
    <source>
        <dbReference type="ARBA" id="ARBA00022645"/>
    </source>
</evidence>
<dbReference type="InterPro" id="IPR012338">
    <property type="entry name" value="Beta-lactam/transpept-like"/>
</dbReference>
<evidence type="ECO:0000256" key="10">
    <source>
        <dbReference type="ARBA" id="ARBA00022984"/>
    </source>
</evidence>
<dbReference type="HAMAP" id="MF_02081">
    <property type="entry name" value="MrdA_transpept"/>
    <property type="match status" value="1"/>
</dbReference>
<evidence type="ECO:0000256" key="8">
    <source>
        <dbReference type="ARBA" id="ARBA00022801"/>
    </source>
</evidence>
<dbReference type="SUPFAM" id="SSF56519">
    <property type="entry name" value="Penicillin binding protein dimerisation domain"/>
    <property type="match status" value="1"/>
</dbReference>
<keyword evidence="11 14" id="KW-1133">Transmembrane helix</keyword>
<dbReference type="Gene3D" id="3.90.1310.10">
    <property type="entry name" value="Penicillin-binding protein 2a (Domain 2)"/>
    <property type="match status" value="1"/>
</dbReference>
<dbReference type="GO" id="GO:0009002">
    <property type="term" value="F:serine-type D-Ala-D-Ala carboxypeptidase activity"/>
    <property type="evidence" value="ECO:0007669"/>
    <property type="project" value="UniProtKB-UniRule"/>
</dbReference>
<accession>A0A090ANT4</accession>
<dbReference type="InterPro" id="IPR017790">
    <property type="entry name" value="Penicillin-binding_protein_2"/>
</dbReference>
<dbReference type="STRING" id="40754.THII_3515"/>
<dbReference type="PANTHER" id="PTHR30627:SF2">
    <property type="entry name" value="PEPTIDOGLYCAN D,D-TRANSPEPTIDASE MRDA"/>
    <property type="match status" value="1"/>
</dbReference>
<evidence type="ECO:0000256" key="3">
    <source>
        <dbReference type="ARBA" id="ARBA00022475"/>
    </source>
</evidence>
<dbReference type="EMBL" id="AP014633">
    <property type="protein sequence ID" value="BAP57812.1"/>
    <property type="molecule type" value="Genomic_DNA"/>
</dbReference>
<dbReference type="SUPFAM" id="SSF56601">
    <property type="entry name" value="beta-lactamase/transpeptidase-like"/>
    <property type="match status" value="1"/>
</dbReference>
<evidence type="ECO:0000256" key="13">
    <source>
        <dbReference type="ARBA" id="ARBA00023316"/>
    </source>
</evidence>
<dbReference type="GO" id="GO:0009252">
    <property type="term" value="P:peptidoglycan biosynthetic process"/>
    <property type="evidence" value="ECO:0007669"/>
    <property type="project" value="UniProtKB-UniRule"/>
</dbReference>
<keyword evidence="5 14" id="KW-0121">Carboxypeptidase</keyword>
<dbReference type="GO" id="GO:0005886">
    <property type="term" value="C:plasma membrane"/>
    <property type="evidence" value="ECO:0007669"/>
    <property type="project" value="UniProtKB-SubCell"/>
</dbReference>
<dbReference type="EC" id="3.4.16.4" evidence="14"/>
<feature type="domain" description="Penicillin-binding protein dimerisation" evidence="16">
    <location>
        <begin position="65"/>
        <end position="234"/>
    </location>
</feature>
<dbReference type="Proteomes" id="UP000031623">
    <property type="component" value="Chromosome"/>
</dbReference>
<keyword evidence="12 14" id="KW-0472">Membrane</keyword>
<keyword evidence="6 14" id="KW-0645">Protease</keyword>
<dbReference type="AlphaFoldDB" id="A0A090ANT4"/>
<evidence type="ECO:0000256" key="9">
    <source>
        <dbReference type="ARBA" id="ARBA00022960"/>
    </source>
</evidence>
<evidence type="ECO:0000256" key="1">
    <source>
        <dbReference type="ARBA" id="ARBA00004167"/>
    </source>
</evidence>
<dbReference type="Pfam" id="PF03717">
    <property type="entry name" value="PBP_dimer"/>
    <property type="match status" value="1"/>
</dbReference>
<evidence type="ECO:0000313" key="17">
    <source>
        <dbReference type="EMBL" id="BAP57812.1"/>
    </source>
</evidence>
<evidence type="ECO:0000256" key="11">
    <source>
        <dbReference type="ARBA" id="ARBA00022989"/>
    </source>
</evidence>
<dbReference type="KEGG" id="tig:THII_3515"/>
<dbReference type="OrthoDB" id="9766847at2"/>
<name>A0A090ANT4_9GAMM</name>
<evidence type="ECO:0000256" key="6">
    <source>
        <dbReference type="ARBA" id="ARBA00022670"/>
    </source>
</evidence>
<dbReference type="Gene3D" id="3.40.710.10">
    <property type="entry name" value="DD-peptidase/beta-lactamase superfamily"/>
    <property type="match status" value="1"/>
</dbReference>
<proteinExistence type="inferred from homology"/>
<evidence type="ECO:0000259" key="16">
    <source>
        <dbReference type="Pfam" id="PF03717"/>
    </source>
</evidence>
<evidence type="ECO:0000256" key="7">
    <source>
        <dbReference type="ARBA" id="ARBA00022692"/>
    </source>
</evidence>
<feature type="domain" description="Penicillin-binding protein transpeptidase" evidence="15">
    <location>
        <begin position="269"/>
        <end position="611"/>
    </location>
</feature>
<evidence type="ECO:0000256" key="4">
    <source>
        <dbReference type="ARBA" id="ARBA00022519"/>
    </source>
</evidence>
<evidence type="ECO:0000313" key="18">
    <source>
        <dbReference type="Proteomes" id="UP000031623"/>
    </source>
</evidence>
<dbReference type="InterPro" id="IPR050515">
    <property type="entry name" value="Beta-lactam/transpept"/>
</dbReference>
<comment type="pathway">
    <text evidence="14">Cell wall biogenesis; peptidoglycan biosynthesis.</text>
</comment>
<dbReference type="GO" id="GO:0071972">
    <property type="term" value="F:peptidoglycan L,D-transpeptidase activity"/>
    <property type="evidence" value="ECO:0007669"/>
    <property type="project" value="TreeGrafter"/>
</dbReference>
<keyword evidence="4 14" id="KW-0997">Cell inner membrane</keyword>
<keyword evidence="3 14" id="KW-1003">Cell membrane</keyword>
<evidence type="ECO:0000256" key="12">
    <source>
        <dbReference type="ARBA" id="ARBA00023136"/>
    </source>
</evidence>
<comment type="subcellular location">
    <subcellularLocation>
        <location evidence="14">Cell inner membrane</location>
        <topology evidence="14">Single-pass membrane protein</topology>
    </subcellularLocation>
    <subcellularLocation>
        <location evidence="2">Cell membrane</location>
    </subcellularLocation>
    <subcellularLocation>
        <location evidence="1">Membrane</location>
        <topology evidence="1">Single-pass membrane protein</topology>
    </subcellularLocation>
</comment>
<dbReference type="InterPro" id="IPR036138">
    <property type="entry name" value="PBP_dimer_sf"/>
</dbReference>
<keyword evidence="10 14" id="KW-0573">Peptidoglycan synthesis</keyword>
<keyword evidence="9 14" id="KW-0133">Cell shape</keyword>
<reference evidence="17 18" key="1">
    <citation type="journal article" date="2014" name="ISME J.">
        <title>Ecophysiology of Thioploca ingrica as revealed by the complete genome sequence supplemented with proteomic evidence.</title>
        <authorList>
            <person name="Kojima H."/>
            <person name="Ogura Y."/>
            <person name="Yamamoto N."/>
            <person name="Togashi T."/>
            <person name="Mori H."/>
            <person name="Watanabe T."/>
            <person name="Nemoto F."/>
            <person name="Kurokawa K."/>
            <person name="Hayashi T."/>
            <person name="Fukui M."/>
        </authorList>
    </citation>
    <scope>NUCLEOTIDE SEQUENCE [LARGE SCALE GENOMIC DNA]</scope>
</reference>
<dbReference type="UniPathway" id="UPA00219"/>
<comment type="function">
    <text evidence="14">Catalyzes cross-linking of the peptidoglycan cell wall.</text>
</comment>
<dbReference type="NCBIfam" id="TIGR03423">
    <property type="entry name" value="pbp2_mrdA"/>
    <property type="match status" value="1"/>
</dbReference>
<dbReference type="GO" id="GO:0006508">
    <property type="term" value="P:proteolysis"/>
    <property type="evidence" value="ECO:0007669"/>
    <property type="project" value="UniProtKB-KW"/>
</dbReference>
<dbReference type="InterPro" id="IPR001460">
    <property type="entry name" value="PCN-bd_Tpept"/>
</dbReference>
<sequence>MLSTRFILKDSINENQIFYHRVIIAWIAVIVAILLIIGRLIFLQVVAHERYTTLSENNRLKIRPLPPNRGLIYDRNGVLLANNRVSYSLEIIPEQIKDMDKTLNELSQIIAINETDIAQFKKRLQQTRSFIPVPLRYRLTEEEKDRFSVQNYRFNGVQISSNLNRYYPLGPIGVHMIGYVGRINEHELEIIDQSNYMGSDYIGKTGVEGYYEKELHGKTGFQHVETNVQGRTVRILESMPSVPGKNLYLNIDIDLQQYAESLVAQHRAAIVAIEPNSGGVLALVSMPYYDPNLFVDGIDVKTYRELRDSPDRPLFNRAIRGQYPPGSTIKPFTGLAGLEYGVRTERSRTWCRGWYSLKGQSHRYRDWKKSGHGSMNLHSAIEQSCDVYFYDLAYDLGIDRLYSFLTRFSFGKKTGIDISGELSGLIPSPEWKQKLLVLDKQWYAGETIIAGIGQGYMLTTPLQLAVATATLSARGQFKQPRVVFAMEEEESFNEISLVPTHQETLSLKQESYWDAAIGGMKAVVHGSRGTAGKIGLHSPYYLAGKTGTAQVITIKQNERYNAKRIAKKFQDHALFVAFAPLDEPRIALAIIVENGGGGSKTAAPIAKQVMDYYLLRKPSLQVATKNSP</sequence>
<organism evidence="17 18">
    <name type="scientific">Thioploca ingrica</name>
    <dbReference type="NCBI Taxonomy" id="40754"/>
    <lineage>
        <taxon>Bacteria</taxon>
        <taxon>Pseudomonadati</taxon>
        <taxon>Pseudomonadota</taxon>
        <taxon>Gammaproteobacteria</taxon>
        <taxon>Thiotrichales</taxon>
        <taxon>Thiotrichaceae</taxon>
        <taxon>Thioploca</taxon>
    </lineage>
</organism>
<gene>
    <name evidence="14" type="primary">mrdA</name>
    <name evidence="17" type="ORF">THII_3515</name>
</gene>
<protein>
    <recommendedName>
        <fullName evidence="14">Peptidoglycan D,D-transpeptidase MrdA</fullName>
        <ecNumber evidence="14">3.4.16.4</ecNumber>
    </recommendedName>
    <alternativeName>
        <fullName evidence="14">Penicillin-binding protein 2</fullName>
        <shortName evidence="14">PBP-2</shortName>
    </alternativeName>
</protein>
<comment type="caution">
    <text evidence="14">Lacks conserved residue(s) required for the propagation of feature annotation.</text>
</comment>
<keyword evidence="18" id="KW-1185">Reference proteome</keyword>
<keyword evidence="7 14" id="KW-0812">Transmembrane</keyword>
<keyword evidence="13 14" id="KW-0961">Cell wall biogenesis/degradation</keyword>
<feature type="active site" description="Acyl-ester intermediate" evidence="14">
    <location>
        <position position="327"/>
    </location>
</feature>
<dbReference type="PANTHER" id="PTHR30627">
    <property type="entry name" value="PEPTIDOGLYCAN D,D-TRANSPEPTIDASE"/>
    <property type="match status" value="1"/>
</dbReference>
<evidence type="ECO:0000256" key="14">
    <source>
        <dbReference type="HAMAP-Rule" id="MF_02081"/>
    </source>
</evidence>
<feature type="transmembrane region" description="Helical" evidence="14">
    <location>
        <begin position="21"/>
        <end position="42"/>
    </location>
</feature>
<dbReference type="InterPro" id="IPR005311">
    <property type="entry name" value="PBP_dimer"/>
</dbReference>
<comment type="similarity">
    <text evidence="14">Belongs to the transpeptidase family. MrdA subfamily.</text>
</comment>
<dbReference type="Gene3D" id="3.30.1390.30">
    <property type="entry name" value="Penicillin-binding protein 2a, domain 3"/>
    <property type="match status" value="1"/>
</dbReference>
<dbReference type="GO" id="GO:0071555">
    <property type="term" value="P:cell wall organization"/>
    <property type="evidence" value="ECO:0007669"/>
    <property type="project" value="UniProtKB-KW"/>
</dbReference>
<dbReference type="HOGENOM" id="CLU_009289_1_2_6"/>
<dbReference type="GO" id="GO:0008658">
    <property type="term" value="F:penicillin binding"/>
    <property type="evidence" value="ECO:0007669"/>
    <property type="project" value="UniProtKB-UniRule"/>
</dbReference>
<comment type="catalytic activity">
    <reaction evidence="14">
        <text>Preferential cleavage: (Ac)2-L-Lys-D-Ala-|-D-Ala. Also transpeptidation of peptidyl-alanyl moieties that are N-acyl substituents of D-alanine.</text>
        <dbReference type="EC" id="3.4.16.4"/>
    </reaction>
</comment>
<evidence type="ECO:0000256" key="2">
    <source>
        <dbReference type="ARBA" id="ARBA00004236"/>
    </source>
</evidence>